<dbReference type="PROSITE" id="PS51186">
    <property type="entry name" value="GNAT"/>
    <property type="match status" value="1"/>
</dbReference>
<dbReference type="PANTHER" id="PTHR13355:SF22">
    <property type="entry name" value="SLL0786 PROTEIN"/>
    <property type="match status" value="1"/>
</dbReference>
<reference evidence="2 3" key="1">
    <citation type="journal article" name="Sci. Rep.">
        <title>Telomere-to-telomere assembled and centromere annotated genomes of the two main subspecies of the button mushroom Agaricus bisporus reveal especially polymorphic chromosome ends.</title>
        <authorList>
            <person name="Sonnenberg A.S.M."/>
            <person name="Sedaghat-Telgerd N."/>
            <person name="Lavrijssen B."/>
            <person name="Ohm R.A."/>
            <person name="Hendrickx P.M."/>
            <person name="Scholtmeijer K."/>
            <person name="Baars J.J.P."/>
            <person name="van Peer A."/>
        </authorList>
    </citation>
    <scope>NUCLEOTIDE SEQUENCE [LARGE SCALE GENOMIC DNA]</scope>
    <source>
        <strain evidence="2 3">H119_p4</strain>
    </source>
</reference>
<evidence type="ECO:0000259" key="1">
    <source>
        <dbReference type="PROSITE" id="PS51186"/>
    </source>
</evidence>
<proteinExistence type="predicted"/>
<dbReference type="GO" id="GO:0006048">
    <property type="term" value="P:UDP-N-acetylglucosamine biosynthetic process"/>
    <property type="evidence" value="ECO:0007669"/>
    <property type="project" value="UniProtKB-UniPathway"/>
</dbReference>
<dbReference type="CDD" id="cd04301">
    <property type="entry name" value="NAT_SF"/>
    <property type="match status" value="1"/>
</dbReference>
<evidence type="ECO:0000313" key="2">
    <source>
        <dbReference type="EMBL" id="KAF7775709.1"/>
    </source>
</evidence>
<dbReference type="Pfam" id="PF13673">
    <property type="entry name" value="Acetyltransf_10"/>
    <property type="match status" value="1"/>
</dbReference>
<sequence length="186" mass="21319">MSQGVEIPSYEIVVASSKEEQQQCYEVRVNVFHYEQKFPLECELDDKEDISTHILLRLTPSMEPIGTIRGYLVPGRTDTYKLTRLAVTKEYRKYGFGRKLVEALHQWIRSHVTQSNALSTALETAPPNTQTLSKTMPPPNLIKVISHSQIYAKGFYAKFGYIEEGEEFMEDGDPHQKMVLHIPITD</sequence>
<dbReference type="GO" id="GO:0008080">
    <property type="term" value="F:N-acetyltransferase activity"/>
    <property type="evidence" value="ECO:0007669"/>
    <property type="project" value="TreeGrafter"/>
</dbReference>
<dbReference type="SUPFAM" id="SSF55729">
    <property type="entry name" value="Acyl-CoA N-acyltransferases (Nat)"/>
    <property type="match status" value="1"/>
</dbReference>
<dbReference type="Pfam" id="PF00583">
    <property type="entry name" value="Acetyltransf_1"/>
    <property type="match status" value="1"/>
</dbReference>
<protein>
    <recommendedName>
        <fullName evidence="1">N-acetyltransferase domain-containing protein</fullName>
    </recommendedName>
</protein>
<dbReference type="Gene3D" id="3.40.630.30">
    <property type="match status" value="1"/>
</dbReference>
<gene>
    <name evidence="2" type="ORF">Agabi119p4_4102</name>
</gene>
<dbReference type="PANTHER" id="PTHR13355">
    <property type="entry name" value="GLUCOSAMINE 6-PHOSPHATE N-ACETYLTRANSFERASE"/>
    <property type="match status" value="1"/>
</dbReference>
<organism evidence="2 3">
    <name type="scientific">Agaricus bisporus var. burnettii</name>
    <dbReference type="NCBI Taxonomy" id="192524"/>
    <lineage>
        <taxon>Eukaryota</taxon>
        <taxon>Fungi</taxon>
        <taxon>Dikarya</taxon>
        <taxon>Basidiomycota</taxon>
        <taxon>Agaricomycotina</taxon>
        <taxon>Agaricomycetes</taxon>
        <taxon>Agaricomycetidae</taxon>
        <taxon>Agaricales</taxon>
        <taxon>Agaricineae</taxon>
        <taxon>Agaricaceae</taxon>
        <taxon>Agaricus</taxon>
    </lineage>
</organism>
<feature type="domain" description="N-acetyltransferase" evidence="1">
    <location>
        <begin position="10"/>
        <end position="183"/>
    </location>
</feature>
<dbReference type="AlphaFoldDB" id="A0A8H7KGM9"/>
<comment type="caution">
    <text evidence="2">The sequence shown here is derived from an EMBL/GenBank/DDBJ whole genome shotgun (WGS) entry which is preliminary data.</text>
</comment>
<dbReference type="InterPro" id="IPR016181">
    <property type="entry name" value="Acyl_CoA_acyltransferase"/>
</dbReference>
<dbReference type="EMBL" id="JABXXO010000006">
    <property type="protein sequence ID" value="KAF7775709.1"/>
    <property type="molecule type" value="Genomic_DNA"/>
</dbReference>
<accession>A0A8H7KGM9</accession>
<dbReference type="UniPathway" id="UPA00113">
    <property type="reaction ID" value="UER00529"/>
</dbReference>
<dbReference type="InterPro" id="IPR039143">
    <property type="entry name" value="GNPNAT1-like"/>
</dbReference>
<name>A0A8H7KGM9_AGABI</name>
<dbReference type="InterPro" id="IPR000182">
    <property type="entry name" value="GNAT_dom"/>
</dbReference>
<dbReference type="Proteomes" id="UP000629468">
    <property type="component" value="Unassembled WGS sequence"/>
</dbReference>
<evidence type="ECO:0000313" key="3">
    <source>
        <dbReference type="Proteomes" id="UP000629468"/>
    </source>
</evidence>